<dbReference type="Pfam" id="PF00389">
    <property type="entry name" value="2-Hacid_dh"/>
    <property type="match status" value="1"/>
</dbReference>
<dbReference type="AlphaFoldDB" id="A0A0G0VTC1"/>
<dbReference type="PANTHER" id="PTHR10996">
    <property type="entry name" value="2-HYDROXYACID DEHYDROGENASE-RELATED"/>
    <property type="match status" value="1"/>
</dbReference>
<dbReference type="EMBL" id="LCBC01000025">
    <property type="protein sequence ID" value="KKS02947.1"/>
    <property type="molecule type" value="Genomic_DNA"/>
</dbReference>
<dbReference type="FunFam" id="3.40.50.720:FF:000203">
    <property type="entry name" value="D-3-phosphoglycerate dehydrogenase (SerA)"/>
    <property type="match status" value="1"/>
</dbReference>
<dbReference type="SUPFAM" id="SSF51735">
    <property type="entry name" value="NAD(P)-binding Rossmann-fold domains"/>
    <property type="match status" value="1"/>
</dbReference>
<evidence type="ECO:0000256" key="2">
    <source>
        <dbReference type="ARBA" id="ARBA00023002"/>
    </source>
</evidence>
<dbReference type="Proteomes" id="UP000034493">
    <property type="component" value="Unassembled WGS sequence"/>
</dbReference>
<evidence type="ECO:0000259" key="5">
    <source>
        <dbReference type="Pfam" id="PF00389"/>
    </source>
</evidence>
<evidence type="ECO:0008006" key="9">
    <source>
        <dbReference type="Google" id="ProtNLM"/>
    </source>
</evidence>
<dbReference type="InterPro" id="IPR050223">
    <property type="entry name" value="D-isomer_2-hydroxyacid_DH"/>
</dbReference>
<dbReference type="PROSITE" id="PS00671">
    <property type="entry name" value="D_2_HYDROXYACID_DH_3"/>
    <property type="match status" value="1"/>
</dbReference>
<dbReference type="InterPro" id="IPR006139">
    <property type="entry name" value="D-isomer_2_OHA_DH_cat_dom"/>
</dbReference>
<name>A0A0G0VTC1_9BACT</name>
<evidence type="ECO:0000313" key="8">
    <source>
        <dbReference type="Proteomes" id="UP000034493"/>
    </source>
</evidence>
<dbReference type="Gene3D" id="3.40.50.720">
    <property type="entry name" value="NAD(P)-binding Rossmann-like Domain"/>
    <property type="match status" value="2"/>
</dbReference>
<dbReference type="PANTHER" id="PTHR10996:SF257">
    <property type="entry name" value="GLYOXYLATE REDUCTASE 1"/>
    <property type="match status" value="1"/>
</dbReference>
<dbReference type="GO" id="GO:0005829">
    <property type="term" value="C:cytosol"/>
    <property type="evidence" value="ECO:0007669"/>
    <property type="project" value="TreeGrafter"/>
</dbReference>
<dbReference type="InterPro" id="IPR036291">
    <property type="entry name" value="NAD(P)-bd_dom_sf"/>
</dbReference>
<reference evidence="7 8" key="1">
    <citation type="journal article" date="2015" name="Nature">
        <title>rRNA introns, odd ribosomes, and small enigmatic genomes across a large radiation of phyla.</title>
        <authorList>
            <person name="Brown C.T."/>
            <person name="Hug L.A."/>
            <person name="Thomas B.C."/>
            <person name="Sharon I."/>
            <person name="Castelle C.J."/>
            <person name="Singh A."/>
            <person name="Wilkins M.J."/>
            <person name="Williams K.H."/>
            <person name="Banfield J.F."/>
        </authorList>
    </citation>
    <scope>NUCLEOTIDE SEQUENCE [LARGE SCALE GENOMIC DNA]</scope>
</reference>
<comment type="similarity">
    <text evidence="1 4">Belongs to the D-isomer specific 2-hydroxyacid dehydrogenase family.</text>
</comment>
<dbReference type="InterPro" id="IPR029753">
    <property type="entry name" value="D-isomer_DH_CS"/>
</dbReference>
<protein>
    <recommendedName>
        <fullName evidence="9">D-glycerate dehydrogenase</fullName>
    </recommendedName>
</protein>
<gene>
    <name evidence="7" type="ORF">UU56_C0025G0019</name>
</gene>
<proteinExistence type="inferred from homology"/>
<dbReference type="InterPro" id="IPR006140">
    <property type="entry name" value="D-isomer_DH_NAD-bd"/>
</dbReference>
<evidence type="ECO:0000256" key="4">
    <source>
        <dbReference type="RuleBase" id="RU003719"/>
    </source>
</evidence>
<evidence type="ECO:0000313" key="7">
    <source>
        <dbReference type="EMBL" id="KKS02947.1"/>
    </source>
</evidence>
<keyword evidence="2 4" id="KW-0560">Oxidoreductase</keyword>
<keyword evidence="3" id="KW-0520">NAD</keyword>
<organism evidence="7 8">
    <name type="scientific">Candidatus Curtissbacteria bacterium GW2011_GWA2_41_24</name>
    <dbReference type="NCBI Taxonomy" id="1618411"/>
    <lineage>
        <taxon>Bacteria</taxon>
        <taxon>Candidatus Curtissiibacteriota</taxon>
    </lineage>
</organism>
<comment type="caution">
    <text evidence="7">The sequence shown here is derived from an EMBL/GenBank/DDBJ whole genome shotgun (WGS) entry which is preliminary data.</text>
</comment>
<dbReference type="SUPFAM" id="SSF52283">
    <property type="entry name" value="Formate/glycerate dehydrogenase catalytic domain-like"/>
    <property type="match status" value="1"/>
</dbReference>
<dbReference type="GO" id="GO:0016618">
    <property type="term" value="F:hydroxypyruvate reductase [NAD(P)H] activity"/>
    <property type="evidence" value="ECO:0007669"/>
    <property type="project" value="TreeGrafter"/>
</dbReference>
<evidence type="ECO:0000259" key="6">
    <source>
        <dbReference type="Pfam" id="PF02826"/>
    </source>
</evidence>
<feature type="domain" description="D-isomer specific 2-hydroxyacid dehydrogenase NAD-binding" evidence="6">
    <location>
        <begin position="110"/>
        <end position="288"/>
    </location>
</feature>
<evidence type="ECO:0000256" key="1">
    <source>
        <dbReference type="ARBA" id="ARBA00005854"/>
    </source>
</evidence>
<feature type="domain" description="D-isomer specific 2-hydroxyacid dehydrogenase catalytic" evidence="5">
    <location>
        <begin position="5"/>
        <end position="315"/>
    </location>
</feature>
<sequence length="322" mass="35283">MPAVYITSKIPKIASDLLINSGFKVEINNSGQNLTKTQLKDVLSKYDAVLTLMTDKIDGDILNSASPKLKIIANFAVGYDNIDILTAKRRGIVVTNTPGVAGEAIAEHTFALILACAKQIVAADRYTRSGKYRGWNPLGFLTLTITGKTIGIIGLGRAGTFVAHVAYEGFKMNILYFDISRSEDLEILTRAKFTTLDFLLKHSDIVTLHIPLTPKTHHLIGKNELVLMKNTAILINTARGALLDQEALIFALKNQQIAAAGLDVFEHEPNISQELKMLDNVVLTPHMASATLECREAMARIAAENIIDVFERRTPFGVIKLA</sequence>
<accession>A0A0G0VTC1</accession>
<dbReference type="PROSITE" id="PS00670">
    <property type="entry name" value="D_2_HYDROXYACID_DH_2"/>
    <property type="match status" value="1"/>
</dbReference>
<dbReference type="GO" id="GO:0051287">
    <property type="term" value="F:NAD binding"/>
    <property type="evidence" value="ECO:0007669"/>
    <property type="project" value="InterPro"/>
</dbReference>
<dbReference type="CDD" id="cd05301">
    <property type="entry name" value="GDH"/>
    <property type="match status" value="1"/>
</dbReference>
<dbReference type="Pfam" id="PF02826">
    <property type="entry name" value="2-Hacid_dh_C"/>
    <property type="match status" value="1"/>
</dbReference>
<evidence type="ECO:0000256" key="3">
    <source>
        <dbReference type="ARBA" id="ARBA00023027"/>
    </source>
</evidence>
<dbReference type="GO" id="GO:0030267">
    <property type="term" value="F:glyoxylate reductase (NADPH) activity"/>
    <property type="evidence" value="ECO:0007669"/>
    <property type="project" value="TreeGrafter"/>
</dbReference>